<feature type="region of interest" description="Disordered" evidence="3">
    <location>
        <begin position="509"/>
        <end position="560"/>
    </location>
</feature>
<feature type="region of interest" description="Disordered" evidence="3">
    <location>
        <begin position="101"/>
        <end position="135"/>
    </location>
</feature>
<evidence type="ECO:0000259" key="5">
    <source>
        <dbReference type="Pfam" id="PF15780"/>
    </source>
</evidence>
<keyword evidence="4" id="KW-0732">Signal</keyword>
<accession>A0A1Q8CNY5</accession>
<feature type="region of interest" description="Disordered" evidence="3">
    <location>
        <begin position="694"/>
        <end position="720"/>
    </location>
</feature>
<evidence type="ECO:0000256" key="2">
    <source>
        <dbReference type="ARBA" id="ARBA00022490"/>
    </source>
</evidence>
<dbReference type="InterPro" id="IPR011042">
    <property type="entry name" value="6-blade_b-propeller_TolB-like"/>
</dbReference>
<dbReference type="Gene3D" id="2.120.10.30">
    <property type="entry name" value="TolB, C-terminal domain"/>
    <property type="match status" value="1"/>
</dbReference>
<dbReference type="InterPro" id="IPR031549">
    <property type="entry name" value="ASH"/>
</dbReference>
<evidence type="ECO:0000313" key="7">
    <source>
        <dbReference type="Proteomes" id="UP000185596"/>
    </source>
</evidence>
<feature type="signal peptide" evidence="4">
    <location>
        <begin position="1"/>
        <end position="25"/>
    </location>
</feature>
<dbReference type="Pfam" id="PF15780">
    <property type="entry name" value="ASH"/>
    <property type="match status" value="1"/>
</dbReference>
<keyword evidence="2" id="KW-0963">Cytoplasm</keyword>
<dbReference type="Pfam" id="PF07676">
    <property type="entry name" value="PD40"/>
    <property type="match status" value="1"/>
</dbReference>
<dbReference type="InterPro" id="IPR011659">
    <property type="entry name" value="WD40"/>
</dbReference>
<comment type="subcellular location">
    <subcellularLocation>
        <location evidence="1">Cytoplasm</location>
    </subcellularLocation>
</comment>
<evidence type="ECO:0000256" key="3">
    <source>
        <dbReference type="SAM" id="MobiDB-lite"/>
    </source>
</evidence>
<name>A0A1Q8CNY5_9PSEU</name>
<sequence length="919" mass="96255">MVATALVGTSTALLLTTAALPTALAAVAPGSTERASVADGTGAEAPSGARQQELSADGTAVAFSSYDQLDDLATGPDDDEVSYKNVYVRDLARDRTVMISRGQFTRQPPPPPPSSTTPPPPPPPPPPRFARPLDLVGRNAPGVGVPLFGEVPPDQSSYQPTISADGRFVAFVTTATNIVVDDTDNDQDIIVCDRDPDGDGDFDEELENGDRDYRYFRVTRPDYSDGSAGYRLDDPRWPSLSADASTIVWEDFGRFGEYHRYQTRTATLRLTPANDPGPPTTRTWVHTPLAGELEEDHQYPRVSGDGRFAAVVVNFRIENEDPYEEDLEHQAVMRADLATGAVTRVDLHAGGAPIGAGPEIFLGAPALSRDGSVIAFDAEEYYPNPCDGTCWDRSGRPDAYVVRVVDGAVAESDVVSRDNAGEQVNGFAPGLSADGRFVAFVTDNVGVHDGVDDESGYTCLFPEDDGGSTGLPTPGASAEEPGEVDPREVRTSCQVVVRDLVVDAERAAAEEERLPGTLASPGTSQECADPMPENGTCGGNGNTTARDAEKGPTLSADGRRIAYESDASDLVRDVEDGNSSPDVFVRTFQPELRADPDPLDFGEVQLEGDAPATATVRIEHVGIGPLTVEDLEIEGEGFELLDQTCVGDGVVLHQAGSCLVEVAFTPPGEGTFEGLLRVVLGAERELTVDLVGVGVPKPTEPPPGGPPDPTPPAFTADPDPLSFGSRLLRSNGPTATVTVANTGGTAMDIASVAVEPAAARAHFTVVTDECTAAPIAPRTSCAVTVRFSPAASGELTGALVFTDDAPGGPHLVGLAGSAPVPEIELSPAVSPPGRVITVIGRNFTPNQQVVASTLLAIQTAPATTAADGTFRAAMLILPKASIGERTVVARVTAFPEVNDEAQLLVVTPTVGPAEFVIRG</sequence>
<reference evidence="6 7" key="1">
    <citation type="submission" date="2016-12" db="EMBL/GenBank/DDBJ databases">
        <title>The draft genome sequence of Actinophytocola sp. 11-183.</title>
        <authorList>
            <person name="Wang W."/>
            <person name="Yuan L."/>
        </authorList>
    </citation>
    <scope>NUCLEOTIDE SEQUENCE [LARGE SCALE GENOMIC DNA]</scope>
    <source>
        <strain evidence="6 7">11-183</strain>
    </source>
</reference>
<comment type="caution">
    <text evidence="6">The sequence shown here is derived from an EMBL/GenBank/DDBJ whole genome shotgun (WGS) entry which is preliminary data.</text>
</comment>
<evidence type="ECO:0000256" key="1">
    <source>
        <dbReference type="ARBA" id="ARBA00004496"/>
    </source>
</evidence>
<dbReference type="STRING" id="1912961.BU204_19280"/>
<evidence type="ECO:0000313" key="6">
    <source>
        <dbReference type="EMBL" id="OLF16036.1"/>
    </source>
</evidence>
<dbReference type="GO" id="GO:0005737">
    <property type="term" value="C:cytoplasm"/>
    <property type="evidence" value="ECO:0007669"/>
    <property type="project" value="UniProtKB-SubCell"/>
</dbReference>
<dbReference type="SUPFAM" id="SSF82171">
    <property type="entry name" value="DPP6 N-terminal domain-like"/>
    <property type="match status" value="1"/>
</dbReference>
<feature type="region of interest" description="Disordered" evidence="3">
    <location>
        <begin position="463"/>
        <end position="489"/>
    </location>
</feature>
<organism evidence="6 7">
    <name type="scientific">Actinophytocola xanthii</name>
    <dbReference type="NCBI Taxonomy" id="1912961"/>
    <lineage>
        <taxon>Bacteria</taxon>
        <taxon>Bacillati</taxon>
        <taxon>Actinomycetota</taxon>
        <taxon>Actinomycetes</taxon>
        <taxon>Pseudonocardiales</taxon>
        <taxon>Pseudonocardiaceae</taxon>
    </lineage>
</organism>
<dbReference type="InterPro" id="IPR013783">
    <property type="entry name" value="Ig-like_fold"/>
</dbReference>
<feature type="region of interest" description="Disordered" evidence="3">
    <location>
        <begin position="35"/>
        <end position="56"/>
    </location>
</feature>
<protein>
    <recommendedName>
        <fullName evidence="5">Abnormal spindle-like microcephaly-associated protein ASH domain-containing protein</fullName>
    </recommendedName>
</protein>
<feature type="compositionally biased region" description="Pro residues" evidence="3">
    <location>
        <begin position="107"/>
        <end position="129"/>
    </location>
</feature>
<dbReference type="EMBL" id="MSIE01000034">
    <property type="protein sequence ID" value="OLF16036.1"/>
    <property type="molecule type" value="Genomic_DNA"/>
</dbReference>
<dbReference type="Proteomes" id="UP000185596">
    <property type="component" value="Unassembled WGS sequence"/>
</dbReference>
<evidence type="ECO:0000256" key="4">
    <source>
        <dbReference type="SAM" id="SignalP"/>
    </source>
</evidence>
<feature type="domain" description="Abnormal spindle-like microcephaly-associated protein ASH" evidence="5">
    <location>
        <begin position="720"/>
        <end position="807"/>
    </location>
</feature>
<feature type="chain" id="PRO_5012095986" description="Abnormal spindle-like microcephaly-associated protein ASH domain-containing protein" evidence="4">
    <location>
        <begin position="26"/>
        <end position="919"/>
    </location>
</feature>
<dbReference type="GO" id="GO:0005975">
    <property type="term" value="P:carbohydrate metabolic process"/>
    <property type="evidence" value="ECO:0007669"/>
    <property type="project" value="UniProtKB-ARBA"/>
</dbReference>
<feature type="compositionally biased region" description="Pro residues" evidence="3">
    <location>
        <begin position="698"/>
        <end position="712"/>
    </location>
</feature>
<keyword evidence="7" id="KW-1185">Reference proteome</keyword>
<dbReference type="NCBIfam" id="NF012200">
    <property type="entry name" value="choice_anch_D"/>
    <property type="match status" value="2"/>
</dbReference>
<dbReference type="Gene3D" id="2.60.40.10">
    <property type="entry name" value="Immunoglobulins"/>
    <property type="match status" value="2"/>
</dbReference>
<dbReference type="AlphaFoldDB" id="A0A1Q8CNY5"/>
<proteinExistence type="predicted"/>
<gene>
    <name evidence="6" type="ORF">BU204_19280</name>
</gene>